<dbReference type="OrthoDB" id="5969463at2759"/>
<dbReference type="EMBL" id="JAGFMF010011429">
    <property type="protein sequence ID" value="KAG8522939.1"/>
    <property type="molecule type" value="Genomic_DNA"/>
</dbReference>
<comment type="subcellular location">
    <subcellularLocation>
        <location evidence="3">Membrane</location>
        <topology evidence="3">Multi-pass membrane protein</topology>
    </subcellularLocation>
</comment>
<feature type="transmembrane region" description="Helical" evidence="12">
    <location>
        <begin position="423"/>
        <end position="441"/>
    </location>
</feature>
<feature type="transmembrane region" description="Helical" evidence="12">
    <location>
        <begin position="887"/>
        <end position="909"/>
    </location>
</feature>
<dbReference type="CDD" id="cd15221">
    <property type="entry name" value="7tmA_OR52B-like"/>
    <property type="match status" value="3"/>
</dbReference>
<keyword evidence="9 12" id="KW-0472">Membrane</keyword>
<feature type="transmembrane region" description="Helical" evidence="12">
    <location>
        <begin position="212"/>
        <end position="236"/>
    </location>
</feature>
<evidence type="ECO:0000256" key="3">
    <source>
        <dbReference type="ARBA" id="ARBA00004141"/>
    </source>
</evidence>
<dbReference type="PANTHER" id="PTHR26450:SF192">
    <property type="entry name" value="OLFACTORY RECEPTOR"/>
    <property type="match status" value="1"/>
</dbReference>
<feature type="transmembrane region" description="Helical" evidence="12">
    <location>
        <begin position="672"/>
        <end position="697"/>
    </location>
</feature>
<dbReference type="PROSITE" id="PS00237">
    <property type="entry name" value="G_PROTEIN_RECEP_F1_1"/>
    <property type="match status" value="3"/>
</dbReference>
<feature type="transmembrane region" description="Helical" evidence="12">
    <location>
        <begin position="921"/>
        <end position="943"/>
    </location>
</feature>
<feature type="transmembrane region" description="Helical" evidence="12">
    <location>
        <begin position="256"/>
        <end position="275"/>
    </location>
</feature>
<dbReference type="PROSITE" id="PS50262">
    <property type="entry name" value="G_PROTEIN_RECEP_F1_2"/>
    <property type="match status" value="4"/>
</dbReference>
<dbReference type="InterPro" id="IPR000276">
    <property type="entry name" value="GPCR_Rhodpsn"/>
</dbReference>
<dbReference type="Pfam" id="PF13853">
    <property type="entry name" value="7tm_4"/>
    <property type="match status" value="4"/>
</dbReference>
<protein>
    <submittedName>
        <fullName evidence="14">Olfactory receptor 52H1</fullName>
    </submittedName>
</protein>
<evidence type="ECO:0000256" key="6">
    <source>
        <dbReference type="ARBA" id="ARBA00022725"/>
    </source>
</evidence>
<feature type="transmembrane region" description="Helical" evidence="12">
    <location>
        <begin position="647"/>
        <end position="666"/>
    </location>
</feature>
<feature type="transmembrane region" description="Helical" evidence="12">
    <location>
        <begin position="155"/>
        <end position="178"/>
    </location>
</feature>
<comment type="function">
    <text evidence="1">Odorant receptor.</text>
</comment>
<comment type="caution">
    <text evidence="14">The sequence shown here is derived from an EMBL/GenBank/DDBJ whole genome shotgun (WGS) entry which is preliminary data.</text>
</comment>
<keyword evidence="8 11" id="KW-0297">G-protein coupled receptor</keyword>
<comment type="function">
    <text evidence="2">Putative odorant or sperm cell receptor.</text>
</comment>
<dbReference type="AlphaFoldDB" id="A0A8J6DW69"/>
<evidence type="ECO:0000256" key="8">
    <source>
        <dbReference type="ARBA" id="ARBA00023040"/>
    </source>
</evidence>
<dbReference type="CDD" id="cd15953">
    <property type="entry name" value="7tmA_OR52P-like"/>
    <property type="match status" value="1"/>
</dbReference>
<dbReference type="GO" id="GO:0005886">
    <property type="term" value="C:plasma membrane"/>
    <property type="evidence" value="ECO:0007669"/>
    <property type="project" value="TreeGrafter"/>
</dbReference>
<feature type="transmembrane region" description="Helical" evidence="12">
    <location>
        <begin position="1142"/>
        <end position="1170"/>
    </location>
</feature>
<dbReference type="InterPro" id="IPR000725">
    <property type="entry name" value="Olfact_rcpt"/>
</dbReference>
<feature type="transmembrane region" description="Helical" evidence="12">
    <location>
        <begin position="287"/>
        <end position="306"/>
    </location>
</feature>
<feature type="non-terminal residue" evidence="14">
    <location>
        <position position="1259"/>
    </location>
</feature>
<gene>
    <name evidence="14" type="ORF">J0S82_010154</name>
</gene>
<evidence type="ECO:0000256" key="5">
    <source>
        <dbReference type="ARBA" id="ARBA00022692"/>
    </source>
</evidence>
<proteinExistence type="inferred from homology"/>
<feature type="transmembrane region" description="Helical" evidence="12">
    <location>
        <begin position="1217"/>
        <end position="1239"/>
    </location>
</feature>
<comment type="similarity">
    <text evidence="11">Belongs to the G-protein coupled receptor 1 family.</text>
</comment>
<evidence type="ECO:0000256" key="7">
    <source>
        <dbReference type="ARBA" id="ARBA00022989"/>
    </source>
</evidence>
<dbReference type="PRINTS" id="PR00245">
    <property type="entry name" value="OLFACTORYR"/>
</dbReference>
<evidence type="ECO:0000256" key="1">
    <source>
        <dbReference type="ARBA" id="ARBA00002936"/>
    </source>
</evidence>
<feature type="transmembrane region" description="Helical" evidence="12">
    <location>
        <begin position="113"/>
        <end position="135"/>
    </location>
</feature>
<feature type="transmembrane region" description="Helical" evidence="12">
    <location>
        <begin position="751"/>
        <end position="769"/>
    </location>
</feature>
<feature type="domain" description="G-protein coupled receptors family 1 profile" evidence="13">
    <location>
        <begin position="690"/>
        <end position="941"/>
    </location>
</feature>
<dbReference type="GO" id="GO:0004984">
    <property type="term" value="F:olfactory receptor activity"/>
    <property type="evidence" value="ECO:0007669"/>
    <property type="project" value="InterPro"/>
</dbReference>
<dbReference type="Gene3D" id="1.20.1070.10">
    <property type="entry name" value="Rhodopsin 7-helix transmembrane proteins"/>
    <property type="match status" value="4"/>
</dbReference>
<dbReference type="PRINTS" id="PR00237">
    <property type="entry name" value="GPCRRHODOPSN"/>
</dbReference>
<feature type="transmembrane region" description="Helical" evidence="12">
    <location>
        <begin position="593"/>
        <end position="615"/>
    </location>
</feature>
<feature type="domain" description="G-protein coupled receptors family 1 profile" evidence="13">
    <location>
        <begin position="362"/>
        <end position="613"/>
    </location>
</feature>
<evidence type="ECO:0000313" key="15">
    <source>
        <dbReference type="Proteomes" id="UP000700334"/>
    </source>
</evidence>
<evidence type="ECO:0000256" key="12">
    <source>
        <dbReference type="SAM" id="Phobius"/>
    </source>
</evidence>
<dbReference type="GO" id="GO:0004930">
    <property type="term" value="F:G protein-coupled receptor activity"/>
    <property type="evidence" value="ECO:0007669"/>
    <property type="project" value="UniProtKB-KW"/>
</dbReference>
<feature type="domain" description="G-protein coupled receptors family 1 profile" evidence="13">
    <location>
        <begin position="986"/>
        <end position="1237"/>
    </location>
</feature>
<dbReference type="FunFam" id="1.20.1070.10:FF:000006">
    <property type="entry name" value="Olfactory receptor"/>
    <property type="match status" value="4"/>
</dbReference>
<keyword evidence="5 11" id="KW-0812">Transmembrane</keyword>
<accession>A0A8J6DW69</accession>
<dbReference type="SUPFAM" id="SSF81321">
    <property type="entry name" value="Family A G protein-coupled receptor-like"/>
    <property type="match status" value="4"/>
</dbReference>
<feature type="transmembrane region" description="Helical" evidence="12">
    <location>
        <begin position="461"/>
        <end position="478"/>
    </location>
</feature>
<organism evidence="14 15">
    <name type="scientific">Galemys pyrenaicus</name>
    <name type="common">Iberian desman</name>
    <name type="synonym">Pyrenean desman</name>
    <dbReference type="NCBI Taxonomy" id="202257"/>
    <lineage>
        <taxon>Eukaryota</taxon>
        <taxon>Metazoa</taxon>
        <taxon>Chordata</taxon>
        <taxon>Craniata</taxon>
        <taxon>Vertebrata</taxon>
        <taxon>Euteleostomi</taxon>
        <taxon>Mammalia</taxon>
        <taxon>Eutheria</taxon>
        <taxon>Laurasiatheria</taxon>
        <taxon>Eulipotyphla</taxon>
        <taxon>Talpidae</taxon>
        <taxon>Galemys</taxon>
    </lineage>
</organism>
<dbReference type="PANTHER" id="PTHR26450">
    <property type="entry name" value="OLFACTORY RECEPTOR 56B1-RELATED"/>
    <property type="match status" value="1"/>
</dbReference>
<sequence>EDRASVVCITMFSASVPNDTAFHPSAFFLLGIPGMQDQHVWIAIPFCSMYILALAGNGTILYVIMTDRTLHEPMYLFLCLLSLTDLVLCSTTLPKMLTIFWLRSHLISYHGCLTQMFFVHTVFATESAVLLAMAFDRYVAICRPLHYTSILNATVIGKIGLACVIRGIIFVFPFIILIERLPFCGHHIIPHTYCEHMGIAKLACVSIKPNTIYGLTVALSVTGMDVVLIAASYGFILQTVLRLPSKDAQFRAFSTCGAHICVILVFYVPAFFSFFTHRFGHKVPPHVHIVLANLYLLVPPVLNPLVYGINTKQIRQRILGFFVGRSCYNPDSFTLVGIPGLEVFHIWIGIPFCIIYVVGIVGNCILLYLIAVEHSLHEPMFFFLSMLATTDLILSTATVPKLLGNLWLGCQKITFSGCLTQMFFLHFSFVVDSAILLAMAFDRFVAICYPLRYTTILTPQLIVKIVVGIIVRSFSVILPDVFLLKRLPFCGTRIIPHAYCEHIGVARLSSADISINIWYGFSVPLMTVISDVIFIAVSYTFILHAVFRLPSQGARQKALSTCGSHVCVILMFYTPAFFSILAHRFGHSVPLNVLILFANLYVAIPPALNPVVYGVKTKQIQDKFILLFKGTMNGEEQSMRHIQSETVMATFNLSSFNPSTFVLLGIPGLEQFHIWISIPFCIIYVVSMAGNIILLYLISTEHSLHEPMFFFLSILAATDLIMNNTCVPKTLRIFWLGPQEISFTGCLTQIFFLHYSFVLDSAILLAMAFDRYVAICLPLRYTTVLTHQKITKIVMGIVIRSFCIMFPVVFLVKRLPFCRTHIIPHTYCEHIGVARLSCADISINIWYGFSGPIIVVMSDLILIGVSYALILHAVFRLPSQDARQKALNTCGSHICVILIFYIPCLFSVLSHRFGHNIPLSFHILVANLYVAIPPALNPIIYGVKTKQIRDKGHPSFFILQGIPGMEDIHRWLSIPFSSMYFVTVLGNCTILITICTERSLHKPMFLLLGMLALTDLGMSTTTIPKVLCIFWFGQSEISFEGCLVQLFFIHSISAMQSAILMSMALDRYVAICEPLRYATILSNSRIGVIGLVSLVRAILLILPMPILLQQMPFHVSHVIPTNYCEHMAVVKMVCVDTTINRIYGLVVALFVVGLDISAIASSYVLIIRAVMRLSSKEAHHKAVNTCTTHICVMLISYTPSLFSFLTHRFGKGIPPHVHTILGNLYFLVPPMLNPIIYAVKTKEFRDKLTKYGCWGQKPV</sequence>
<feature type="transmembrane region" description="Helical" evidence="12">
    <location>
        <begin position="40"/>
        <end position="63"/>
    </location>
</feature>
<feature type="transmembrane region" description="Helical" evidence="12">
    <location>
        <begin position="790"/>
        <end position="812"/>
    </location>
</feature>
<evidence type="ECO:0000313" key="14">
    <source>
        <dbReference type="EMBL" id="KAG8522939.1"/>
    </source>
</evidence>
<feature type="transmembrane region" description="Helical" evidence="12">
    <location>
        <begin position="517"/>
        <end position="546"/>
    </location>
</feature>
<feature type="transmembrane region" description="Helical" evidence="12">
    <location>
        <begin position="853"/>
        <end position="875"/>
    </location>
</feature>
<feature type="transmembrane region" description="Helical" evidence="12">
    <location>
        <begin position="558"/>
        <end position="581"/>
    </location>
</feature>
<evidence type="ECO:0000256" key="10">
    <source>
        <dbReference type="ARBA" id="ARBA00023224"/>
    </source>
</evidence>
<name>A0A8J6DW69_GALPY</name>
<evidence type="ECO:0000256" key="9">
    <source>
        <dbReference type="ARBA" id="ARBA00023136"/>
    </source>
</evidence>
<dbReference type="SMART" id="SM01381">
    <property type="entry name" value="7TM_GPCR_Srsx"/>
    <property type="match status" value="1"/>
</dbReference>
<feature type="transmembrane region" description="Helical" evidence="12">
    <location>
        <begin position="1005"/>
        <end position="1032"/>
    </location>
</feature>
<feature type="transmembrane region" description="Helical" evidence="12">
    <location>
        <begin position="1182"/>
        <end position="1205"/>
    </location>
</feature>
<feature type="transmembrane region" description="Helical" evidence="12">
    <location>
        <begin position="1086"/>
        <end position="1108"/>
    </location>
</feature>
<feature type="transmembrane region" description="Helical" evidence="12">
    <location>
        <begin position="318"/>
        <end position="338"/>
    </location>
</feature>
<keyword evidence="4" id="KW-0716">Sensory transduction</keyword>
<keyword evidence="10 11" id="KW-0807">Transducer</keyword>
<keyword evidence="11 14" id="KW-0675">Receptor</keyword>
<feature type="domain" description="G-protein coupled receptors family 1 profile" evidence="13">
    <location>
        <begin position="56"/>
        <end position="307"/>
    </location>
</feature>
<keyword evidence="15" id="KW-1185">Reference proteome</keyword>
<evidence type="ECO:0000256" key="2">
    <source>
        <dbReference type="ARBA" id="ARBA00003929"/>
    </source>
</evidence>
<reference evidence="14" key="1">
    <citation type="journal article" date="2021" name="Evol. Appl.">
        <title>The genome of the Pyrenean desman and the effects of bottlenecks and inbreeding on the genomic landscape of an endangered species.</title>
        <authorList>
            <person name="Escoda L."/>
            <person name="Castresana J."/>
        </authorList>
    </citation>
    <scope>NUCLEOTIDE SEQUENCE</scope>
    <source>
        <strain evidence="14">IBE-C5619</strain>
    </source>
</reference>
<feature type="transmembrane region" description="Helical" evidence="12">
    <location>
        <begin position="344"/>
        <end position="369"/>
    </location>
</feature>
<evidence type="ECO:0000259" key="13">
    <source>
        <dbReference type="PROSITE" id="PS50262"/>
    </source>
</evidence>
<keyword evidence="6" id="KW-0552">Olfaction</keyword>
<dbReference type="Proteomes" id="UP000700334">
    <property type="component" value="Unassembled WGS sequence"/>
</dbReference>
<evidence type="ECO:0000256" key="4">
    <source>
        <dbReference type="ARBA" id="ARBA00022606"/>
    </source>
</evidence>
<feature type="transmembrane region" description="Helical" evidence="12">
    <location>
        <begin position="709"/>
        <end position="731"/>
    </location>
</feature>
<keyword evidence="7 12" id="KW-1133">Transmembrane helix</keyword>
<dbReference type="InterPro" id="IPR017452">
    <property type="entry name" value="GPCR_Rhodpsn_7TM"/>
</dbReference>
<evidence type="ECO:0000256" key="11">
    <source>
        <dbReference type="RuleBase" id="RU000688"/>
    </source>
</evidence>
<feature type="transmembrane region" description="Helical" evidence="12">
    <location>
        <begin position="75"/>
        <end position="93"/>
    </location>
</feature>
<feature type="transmembrane region" description="Helical" evidence="12">
    <location>
        <begin position="381"/>
        <end position="403"/>
    </location>
</feature>
<dbReference type="InterPro" id="IPR050402">
    <property type="entry name" value="OR51/52/56-like"/>
</dbReference>